<dbReference type="InterPro" id="IPR005178">
    <property type="entry name" value="Ostalpha/TMEM184C"/>
</dbReference>
<name>A0A409V8Q2_9AGAR</name>
<dbReference type="OrthoDB" id="5348404at2759"/>
<feature type="region of interest" description="Disordered" evidence="5">
    <location>
        <begin position="635"/>
        <end position="676"/>
    </location>
</feature>
<dbReference type="STRING" id="181874.A0A409V8Q2"/>
<sequence>MSNHTEADDGLCHKEIAAQEPPPLFQNGNVVFQTYHIGWIVSGCFALIAIITSFWLVRKHLQWYTNPAYAETRTKMCAHLPPYKRRPINPSVDIVRLLFMVPLYAIISFASFIFWNHSTPLILVRDAYEAIVLTAFFYLLLMYLSHDEEEQKRIFMKAGLSKEADRINARNGKKRAKWVFPLGFVKWKPKDGLYFLQLMKWGVLQYCVIRPTTTLAAVILDYMGLYCESSWGLGWGHSWIMIIISLSVTVAMYCLIQLYVVVSKELAPHKPLLKLFAIKAVVFLTFWQATFLSLLSMVGVIKGSQFMTAEDINIGIGAVLETFEMMLFSFLHIKAFTYKPYREPIPPELSPPSQTPQWRSLGHAMDFRETFREIWVGCIYLFDKTRGREPKPDFKVRRTAHYEGAFGRPRIQKAPAGTSLRSRDSQEGINDLVFPAVEVHVDQEIGHPRQEGSESLQVKIDRELEKLGHPTEPREPLQRPIRRDESAVARVPWWRTVYNRLSTSRQEAEYDDSATHRRLPTLLSYDQEANPYDTISHNYRSNNGYDSHPYASVLYPVKHHSTGVPSNAAQEQAQLLEGGPAQTSPSHPGYPIPYPYNDVSLPFPSRSNPAIVAPTYMPEFAYGTRGRYGPASKGLASHIFNPNPRSQISSTSQGVIGHESTSFPMTPQPSTTENGSVSAWLRSLVHPRQKSEYAEDYPWSPPNEVQTGPDSSTPSRQPGTISSHRREPARNDK</sequence>
<dbReference type="GO" id="GO:0016020">
    <property type="term" value="C:membrane"/>
    <property type="evidence" value="ECO:0007669"/>
    <property type="project" value="UniProtKB-SubCell"/>
</dbReference>
<feature type="transmembrane region" description="Helical" evidence="6">
    <location>
        <begin position="203"/>
        <end position="226"/>
    </location>
</feature>
<feature type="transmembrane region" description="Helical" evidence="6">
    <location>
        <begin position="272"/>
        <end position="300"/>
    </location>
</feature>
<keyword evidence="8" id="KW-1185">Reference proteome</keyword>
<accession>A0A409V8Q2</accession>
<feature type="transmembrane region" description="Helical" evidence="6">
    <location>
        <begin position="238"/>
        <end position="260"/>
    </location>
</feature>
<gene>
    <name evidence="7" type="ORF">CVT24_006193</name>
</gene>
<evidence type="ECO:0000313" key="7">
    <source>
        <dbReference type="EMBL" id="PPQ62953.1"/>
    </source>
</evidence>
<dbReference type="Pfam" id="PF03619">
    <property type="entry name" value="Solute_trans_a"/>
    <property type="match status" value="1"/>
</dbReference>
<reference evidence="7 8" key="1">
    <citation type="journal article" date="2018" name="Evol. Lett.">
        <title>Horizontal gene cluster transfer increased hallucinogenic mushroom diversity.</title>
        <authorList>
            <person name="Reynolds H.T."/>
            <person name="Vijayakumar V."/>
            <person name="Gluck-Thaler E."/>
            <person name="Korotkin H.B."/>
            <person name="Matheny P.B."/>
            <person name="Slot J.C."/>
        </authorList>
    </citation>
    <scope>NUCLEOTIDE SEQUENCE [LARGE SCALE GENOMIC DNA]</scope>
    <source>
        <strain evidence="7 8">2629</strain>
    </source>
</reference>
<dbReference type="PANTHER" id="PTHR23423">
    <property type="entry name" value="ORGANIC SOLUTE TRANSPORTER-RELATED"/>
    <property type="match status" value="1"/>
</dbReference>
<comment type="caution">
    <text evidence="7">The sequence shown here is derived from an EMBL/GenBank/DDBJ whole genome shotgun (WGS) entry which is preliminary data.</text>
</comment>
<feature type="transmembrane region" description="Helical" evidence="6">
    <location>
        <begin position="37"/>
        <end position="57"/>
    </location>
</feature>
<feature type="compositionally biased region" description="Polar residues" evidence="5">
    <location>
        <begin position="643"/>
        <end position="676"/>
    </location>
</feature>
<dbReference type="EMBL" id="NHTK01006135">
    <property type="protein sequence ID" value="PPQ62953.1"/>
    <property type="molecule type" value="Genomic_DNA"/>
</dbReference>
<keyword evidence="2 6" id="KW-0812">Transmembrane</keyword>
<feature type="transmembrane region" description="Helical" evidence="6">
    <location>
        <begin position="94"/>
        <end position="115"/>
    </location>
</feature>
<feature type="compositionally biased region" description="Basic and acidic residues" evidence="5">
    <location>
        <begin position="724"/>
        <end position="733"/>
    </location>
</feature>
<dbReference type="AlphaFoldDB" id="A0A409V8Q2"/>
<evidence type="ECO:0000256" key="4">
    <source>
        <dbReference type="ARBA" id="ARBA00023136"/>
    </source>
</evidence>
<feature type="transmembrane region" description="Helical" evidence="6">
    <location>
        <begin position="127"/>
        <end position="144"/>
    </location>
</feature>
<evidence type="ECO:0000256" key="5">
    <source>
        <dbReference type="SAM" id="MobiDB-lite"/>
    </source>
</evidence>
<comment type="subcellular location">
    <subcellularLocation>
        <location evidence="1">Membrane</location>
        <topology evidence="1">Multi-pass membrane protein</topology>
    </subcellularLocation>
</comment>
<evidence type="ECO:0000256" key="6">
    <source>
        <dbReference type="SAM" id="Phobius"/>
    </source>
</evidence>
<evidence type="ECO:0000256" key="1">
    <source>
        <dbReference type="ARBA" id="ARBA00004141"/>
    </source>
</evidence>
<dbReference type="Proteomes" id="UP000284842">
    <property type="component" value="Unassembled WGS sequence"/>
</dbReference>
<evidence type="ECO:0000256" key="3">
    <source>
        <dbReference type="ARBA" id="ARBA00022989"/>
    </source>
</evidence>
<evidence type="ECO:0008006" key="9">
    <source>
        <dbReference type="Google" id="ProtNLM"/>
    </source>
</evidence>
<feature type="compositionally biased region" description="Polar residues" evidence="5">
    <location>
        <begin position="703"/>
        <end position="722"/>
    </location>
</feature>
<keyword evidence="4 6" id="KW-0472">Membrane</keyword>
<keyword evidence="3 6" id="KW-1133">Transmembrane helix</keyword>
<protein>
    <recommendedName>
        <fullName evidence="9">DUF300-domain-containing protein</fullName>
    </recommendedName>
</protein>
<feature type="region of interest" description="Disordered" evidence="5">
    <location>
        <begin position="691"/>
        <end position="733"/>
    </location>
</feature>
<dbReference type="InParanoid" id="A0A409V8Q2"/>
<proteinExistence type="predicted"/>
<evidence type="ECO:0000256" key="2">
    <source>
        <dbReference type="ARBA" id="ARBA00022692"/>
    </source>
</evidence>
<organism evidence="7 8">
    <name type="scientific">Panaeolus cyanescens</name>
    <dbReference type="NCBI Taxonomy" id="181874"/>
    <lineage>
        <taxon>Eukaryota</taxon>
        <taxon>Fungi</taxon>
        <taxon>Dikarya</taxon>
        <taxon>Basidiomycota</taxon>
        <taxon>Agaricomycotina</taxon>
        <taxon>Agaricomycetes</taxon>
        <taxon>Agaricomycetidae</taxon>
        <taxon>Agaricales</taxon>
        <taxon>Agaricineae</taxon>
        <taxon>Galeropsidaceae</taxon>
        <taxon>Panaeolus</taxon>
    </lineage>
</organism>
<dbReference type="SMART" id="SM01417">
    <property type="entry name" value="Solute_trans_a"/>
    <property type="match status" value="1"/>
</dbReference>
<evidence type="ECO:0000313" key="8">
    <source>
        <dbReference type="Proteomes" id="UP000284842"/>
    </source>
</evidence>